<dbReference type="GO" id="GO:0005524">
    <property type="term" value="F:ATP binding"/>
    <property type="evidence" value="ECO:0007669"/>
    <property type="project" value="UniProtKB-UniRule"/>
</dbReference>
<dbReference type="GO" id="GO:0004765">
    <property type="term" value="F:shikimate kinase activity"/>
    <property type="evidence" value="ECO:0007669"/>
    <property type="project" value="UniProtKB-UniRule"/>
</dbReference>
<evidence type="ECO:0000256" key="6">
    <source>
        <dbReference type="ARBA" id="ARBA00023141"/>
    </source>
</evidence>
<dbReference type="PANTHER" id="PTHR21087">
    <property type="entry name" value="SHIKIMATE KINASE"/>
    <property type="match status" value="1"/>
</dbReference>
<feature type="binding site" evidence="7">
    <location>
        <begin position="10"/>
        <end position="15"/>
    </location>
    <ligand>
        <name>ATP</name>
        <dbReference type="ChEBI" id="CHEBI:30616"/>
    </ligand>
</feature>
<feature type="binding site" evidence="7">
    <location>
        <position position="32"/>
    </location>
    <ligand>
        <name>substrate</name>
    </ligand>
</feature>
<dbReference type="GO" id="GO:0000287">
    <property type="term" value="F:magnesium ion binding"/>
    <property type="evidence" value="ECO:0007669"/>
    <property type="project" value="UniProtKB-UniRule"/>
</dbReference>
<proteinExistence type="inferred from homology"/>
<dbReference type="Proteomes" id="UP000186917">
    <property type="component" value="Unassembled WGS sequence"/>
</dbReference>
<dbReference type="RefSeq" id="WP_076382262.1">
    <property type="nucleotide sequence ID" value="NZ_AP017422.1"/>
</dbReference>
<name>A0A1N7RFR5_9BACT</name>
<keyword evidence="7" id="KW-0963">Cytoplasm</keyword>
<comment type="similarity">
    <text evidence="7">Belongs to the shikimate kinase family.</text>
</comment>
<keyword evidence="1 7" id="KW-0028">Amino-acid biosynthesis</keyword>
<dbReference type="EMBL" id="FTOR01000012">
    <property type="protein sequence ID" value="SIT33497.1"/>
    <property type="molecule type" value="Genomic_DNA"/>
</dbReference>
<evidence type="ECO:0000313" key="8">
    <source>
        <dbReference type="EMBL" id="SIT33497.1"/>
    </source>
</evidence>
<dbReference type="EC" id="2.7.1.71" evidence="7"/>
<comment type="catalytic activity">
    <reaction evidence="7">
        <text>shikimate + ATP = 3-phosphoshikimate + ADP + H(+)</text>
        <dbReference type="Rhea" id="RHEA:13121"/>
        <dbReference type="ChEBI" id="CHEBI:15378"/>
        <dbReference type="ChEBI" id="CHEBI:30616"/>
        <dbReference type="ChEBI" id="CHEBI:36208"/>
        <dbReference type="ChEBI" id="CHEBI:145989"/>
        <dbReference type="ChEBI" id="CHEBI:456216"/>
        <dbReference type="EC" id="2.7.1.71"/>
    </reaction>
</comment>
<comment type="pathway">
    <text evidence="7">Metabolic intermediate biosynthesis; chorismate biosynthesis; chorismate from D-erythrose 4-phosphate and phosphoenolpyruvate: step 5/7.</text>
</comment>
<evidence type="ECO:0000256" key="4">
    <source>
        <dbReference type="ARBA" id="ARBA00022777"/>
    </source>
</evidence>
<comment type="cofactor">
    <cofactor evidence="7">
        <name>Mg(2+)</name>
        <dbReference type="ChEBI" id="CHEBI:18420"/>
    </cofactor>
    <text evidence="7">Binds 1 Mg(2+) ion per subunit.</text>
</comment>
<keyword evidence="2 7" id="KW-0808">Transferase</keyword>
<dbReference type="CDD" id="cd00464">
    <property type="entry name" value="SK"/>
    <property type="match status" value="1"/>
</dbReference>
<comment type="caution">
    <text evidence="7">Lacks conserved residue(s) required for the propagation of feature annotation.</text>
</comment>
<sequence length="168" mass="19258">MKLFLIGMMGTGKSHWAKYLSKKVKTGCYDLDYLVETSEEKTITEIFAEDGEDHFRKAEAKVLRWFGEKKAYVLATGGGTPCFSNNIQWMNKEGVTIWIDEPVETLVDRAKQQIEHRPAIQGLSDDEILQLFQKRLAERTQYYSQAQYHLKGEGITEAALLKIVKQHA</sequence>
<comment type="function">
    <text evidence="7">Catalyzes the specific phosphorylation of the 3-hydroxyl group of shikimic acid using ATP as a cosubstrate.</text>
</comment>
<feature type="binding site" evidence="7">
    <location>
        <position position="117"/>
    </location>
    <ligand>
        <name>ATP</name>
        <dbReference type="ChEBI" id="CHEBI:30616"/>
    </ligand>
</feature>
<dbReference type="HAMAP" id="MF_00109">
    <property type="entry name" value="Shikimate_kinase"/>
    <property type="match status" value="1"/>
</dbReference>
<dbReference type="Pfam" id="PF01202">
    <property type="entry name" value="SKI"/>
    <property type="match status" value="1"/>
</dbReference>
<feature type="binding site" evidence="7">
    <location>
        <position position="139"/>
    </location>
    <ligand>
        <name>substrate</name>
    </ligand>
</feature>
<dbReference type="GO" id="GO:0005829">
    <property type="term" value="C:cytosol"/>
    <property type="evidence" value="ECO:0007669"/>
    <property type="project" value="TreeGrafter"/>
</dbReference>
<dbReference type="SUPFAM" id="SSF52540">
    <property type="entry name" value="P-loop containing nucleoside triphosphate hydrolases"/>
    <property type="match status" value="1"/>
</dbReference>
<gene>
    <name evidence="7" type="primary">aroK</name>
    <name evidence="8" type="ORF">SAMN05421788_112202</name>
</gene>
<feature type="binding site" evidence="7">
    <location>
        <position position="56"/>
    </location>
    <ligand>
        <name>substrate</name>
    </ligand>
</feature>
<dbReference type="InterPro" id="IPR027417">
    <property type="entry name" value="P-loop_NTPase"/>
</dbReference>
<dbReference type="PANTHER" id="PTHR21087:SF16">
    <property type="entry name" value="SHIKIMATE KINASE 1, CHLOROPLASTIC"/>
    <property type="match status" value="1"/>
</dbReference>
<evidence type="ECO:0000256" key="2">
    <source>
        <dbReference type="ARBA" id="ARBA00022679"/>
    </source>
</evidence>
<dbReference type="GO" id="GO:0009423">
    <property type="term" value="P:chorismate biosynthetic process"/>
    <property type="evidence" value="ECO:0007669"/>
    <property type="project" value="UniProtKB-UniRule"/>
</dbReference>
<dbReference type="GO" id="GO:0009073">
    <property type="term" value="P:aromatic amino acid family biosynthetic process"/>
    <property type="evidence" value="ECO:0007669"/>
    <property type="project" value="UniProtKB-KW"/>
</dbReference>
<keyword evidence="7" id="KW-0479">Metal-binding</keyword>
<keyword evidence="4 7" id="KW-0418">Kinase</keyword>
<dbReference type="OrthoDB" id="9800332at2"/>
<evidence type="ECO:0000256" key="5">
    <source>
        <dbReference type="ARBA" id="ARBA00022840"/>
    </source>
</evidence>
<evidence type="ECO:0000256" key="3">
    <source>
        <dbReference type="ARBA" id="ARBA00022741"/>
    </source>
</evidence>
<organism evidence="8 9">
    <name type="scientific">Filimonas lacunae</name>
    <dbReference type="NCBI Taxonomy" id="477680"/>
    <lineage>
        <taxon>Bacteria</taxon>
        <taxon>Pseudomonadati</taxon>
        <taxon>Bacteroidota</taxon>
        <taxon>Chitinophagia</taxon>
        <taxon>Chitinophagales</taxon>
        <taxon>Chitinophagaceae</taxon>
        <taxon>Filimonas</taxon>
    </lineage>
</organism>
<dbReference type="PRINTS" id="PR01100">
    <property type="entry name" value="SHIKIMTKNASE"/>
</dbReference>
<feature type="binding site" evidence="7">
    <location>
        <position position="78"/>
    </location>
    <ligand>
        <name>substrate</name>
    </ligand>
</feature>
<evidence type="ECO:0000256" key="7">
    <source>
        <dbReference type="HAMAP-Rule" id="MF_00109"/>
    </source>
</evidence>
<keyword evidence="9" id="KW-1185">Reference proteome</keyword>
<dbReference type="AlphaFoldDB" id="A0A1N7RFR5"/>
<dbReference type="GO" id="GO:0008652">
    <property type="term" value="P:amino acid biosynthetic process"/>
    <property type="evidence" value="ECO:0007669"/>
    <property type="project" value="UniProtKB-KW"/>
</dbReference>
<comment type="subcellular location">
    <subcellularLocation>
        <location evidence="7">Cytoplasm</location>
    </subcellularLocation>
</comment>
<keyword evidence="7" id="KW-0460">Magnesium</keyword>
<keyword evidence="5 7" id="KW-0067">ATP-binding</keyword>
<keyword evidence="6 7" id="KW-0057">Aromatic amino acid biosynthesis</keyword>
<dbReference type="InterPro" id="IPR031322">
    <property type="entry name" value="Shikimate/glucono_kinase"/>
</dbReference>
<dbReference type="InterPro" id="IPR000623">
    <property type="entry name" value="Shikimate_kinase/TSH1"/>
</dbReference>
<comment type="subunit">
    <text evidence="7">Monomer.</text>
</comment>
<keyword evidence="3 7" id="KW-0547">Nucleotide-binding</keyword>
<evidence type="ECO:0000313" key="9">
    <source>
        <dbReference type="Proteomes" id="UP000186917"/>
    </source>
</evidence>
<dbReference type="UniPathway" id="UPA00053">
    <property type="reaction ID" value="UER00088"/>
</dbReference>
<dbReference type="STRING" id="477680.SAMN05421788_112202"/>
<evidence type="ECO:0000256" key="1">
    <source>
        <dbReference type="ARBA" id="ARBA00022605"/>
    </source>
</evidence>
<feature type="binding site" evidence="7">
    <location>
        <position position="14"/>
    </location>
    <ligand>
        <name>Mg(2+)</name>
        <dbReference type="ChEBI" id="CHEBI:18420"/>
    </ligand>
</feature>
<protein>
    <recommendedName>
        <fullName evidence="7">Shikimate kinase</fullName>
        <shortName evidence="7">SK</shortName>
        <ecNumber evidence="7">2.7.1.71</ecNumber>
    </recommendedName>
</protein>
<accession>A0A1N7RFR5</accession>
<dbReference type="Gene3D" id="3.40.50.300">
    <property type="entry name" value="P-loop containing nucleotide triphosphate hydrolases"/>
    <property type="match status" value="1"/>
</dbReference>
<reference evidence="9" key="1">
    <citation type="submission" date="2017-01" db="EMBL/GenBank/DDBJ databases">
        <authorList>
            <person name="Varghese N."/>
            <person name="Submissions S."/>
        </authorList>
    </citation>
    <scope>NUCLEOTIDE SEQUENCE [LARGE SCALE GENOMIC DNA]</scope>
    <source>
        <strain evidence="9">DSM 21054</strain>
    </source>
</reference>